<evidence type="ECO:0000256" key="5">
    <source>
        <dbReference type="PIRSR" id="PIRSR620019-2"/>
    </source>
</evidence>
<evidence type="ECO:0000256" key="2">
    <source>
        <dbReference type="ARBA" id="ARBA00022679"/>
    </source>
</evidence>
<dbReference type="InterPro" id="IPR041561">
    <property type="entry name" value="PglD_N"/>
</dbReference>
<comment type="similarity">
    <text evidence="1">Belongs to the transferase hexapeptide repeat family.</text>
</comment>
<dbReference type="EMBL" id="FOGB01000012">
    <property type="protein sequence ID" value="SEQ95545.1"/>
    <property type="molecule type" value="Genomic_DNA"/>
</dbReference>
<feature type="active site" description="Proton acceptor" evidence="4">
    <location>
        <position position="133"/>
    </location>
</feature>
<keyword evidence="8" id="KW-1185">Reference proteome</keyword>
<feature type="site" description="Increases basicity of active site His" evidence="4">
    <location>
        <position position="134"/>
    </location>
</feature>
<evidence type="ECO:0000256" key="1">
    <source>
        <dbReference type="ARBA" id="ARBA00007274"/>
    </source>
</evidence>
<dbReference type="CDD" id="cd03360">
    <property type="entry name" value="LbH_AT_putative"/>
    <property type="match status" value="1"/>
</dbReference>
<dbReference type="Gene3D" id="3.40.50.20">
    <property type="match status" value="1"/>
</dbReference>
<dbReference type="STRING" id="355243.SAMN03080615_03383"/>
<feature type="domain" description="PglD N-terminal" evidence="6">
    <location>
        <begin position="3"/>
        <end position="77"/>
    </location>
</feature>
<organism evidence="7 8">
    <name type="scientific">Amphritea atlantica</name>
    <dbReference type="NCBI Taxonomy" id="355243"/>
    <lineage>
        <taxon>Bacteria</taxon>
        <taxon>Pseudomonadati</taxon>
        <taxon>Pseudomonadota</taxon>
        <taxon>Gammaproteobacteria</taxon>
        <taxon>Oceanospirillales</taxon>
        <taxon>Oceanospirillaceae</taxon>
        <taxon>Amphritea</taxon>
    </lineage>
</organism>
<dbReference type="InterPro" id="IPR020019">
    <property type="entry name" value="AcTrfase_PglD-like"/>
</dbReference>
<gene>
    <name evidence="7" type="ORF">SAMN03080615_03383</name>
</gene>
<accession>A0A1H9K9J9</accession>
<sequence>MKKLIVVGSGGHGKVVAEAAYASEKYESVLFLDSHYPQCKDEKVIGHSDSFVEHISDNVEFIVAIGDSSVRYYLSNQICLHGGVLAVVIHPDAVLSNRVNLGLGTFIGALAVVNSGSRIGMSCIINTCALVEHDCNIGDGVHISPKAALAGHVIVGDKTWIGIGATIIDKIVIGESVIVGAGAVVINNIKDGKTVVGIPAKETAK</sequence>
<dbReference type="Gene3D" id="2.160.10.10">
    <property type="entry name" value="Hexapeptide repeat proteins"/>
    <property type="match status" value="1"/>
</dbReference>
<reference evidence="8" key="1">
    <citation type="submission" date="2016-10" db="EMBL/GenBank/DDBJ databases">
        <authorList>
            <person name="Varghese N."/>
            <person name="Submissions S."/>
        </authorList>
    </citation>
    <scope>NUCLEOTIDE SEQUENCE [LARGE SCALE GENOMIC DNA]</scope>
    <source>
        <strain evidence="8">DSM 18887</strain>
    </source>
</reference>
<evidence type="ECO:0000313" key="7">
    <source>
        <dbReference type="EMBL" id="SEQ95545.1"/>
    </source>
</evidence>
<proteinExistence type="inferred from homology"/>
<dbReference type="InterPro" id="IPR050179">
    <property type="entry name" value="Trans_hexapeptide_repeat"/>
</dbReference>
<dbReference type="GO" id="GO:0016746">
    <property type="term" value="F:acyltransferase activity"/>
    <property type="evidence" value="ECO:0007669"/>
    <property type="project" value="UniProtKB-KW"/>
</dbReference>
<name>A0A1H9K9J9_9GAMM</name>
<dbReference type="SUPFAM" id="SSF51161">
    <property type="entry name" value="Trimeric LpxA-like enzymes"/>
    <property type="match status" value="1"/>
</dbReference>
<keyword evidence="2 7" id="KW-0808">Transferase</keyword>
<evidence type="ECO:0000256" key="3">
    <source>
        <dbReference type="ARBA" id="ARBA00022737"/>
    </source>
</evidence>
<dbReference type="InterPro" id="IPR018357">
    <property type="entry name" value="Hexapep_transf_CS"/>
</dbReference>
<evidence type="ECO:0000313" key="8">
    <source>
        <dbReference type="Proteomes" id="UP000198749"/>
    </source>
</evidence>
<keyword evidence="3" id="KW-0677">Repeat</keyword>
<dbReference type="PANTHER" id="PTHR43300">
    <property type="entry name" value="ACETYLTRANSFERASE"/>
    <property type="match status" value="1"/>
</dbReference>
<dbReference type="Pfam" id="PF17836">
    <property type="entry name" value="PglD_N"/>
    <property type="match status" value="1"/>
</dbReference>
<keyword evidence="7" id="KW-0012">Acyltransferase</keyword>
<dbReference type="InterPro" id="IPR011004">
    <property type="entry name" value="Trimer_LpxA-like_sf"/>
</dbReference>
<dbReference type="NCBIfam" id="TIGR03570">
    <property type="entry name" value="NeuD_NnaD"/>
    <property type="match status" value="1"/>
</dbReference>
<feature type="binding site" evidence="5">
    <location>
        <position position="163"/>
    </location>
    <ligand>
        <name>acetyl-CoA</name>
        <dbReference type="ChEBI" id="CHEBI:57288"/>
    </ligand>
</feature>
<protein>
    <submittedName>
        <fullName evidence="7">Sugar O-acyltransferase, sialic acid O-acetyltransferase NeuD family</fullName>
    </submittedName>
</protein>
<dbReference type="AlphaFoldDB" id="A0A1H9K9J9"/>
<dbReference type="PROSITE" id="PS00101">
    <property type="entry name" value="HEXAPEP_TRANSFERASES"/>
    <property type="match status" value="1"/>
</dbReference>
<feature type="binding site" evidence="5">
    <location>
        <position position="142"/>
    </location>
    <ligand>
        <name>acetyl-CoA</name>
        <dbReference type="ChEBI" id="CHEBI:57288"/>
    </ligand>
</feature>
<dbReference type="RefSeq" id="WP_175483578.1">
    <property type="nucleotide sequence ID" value="NZ_AP025284.1"/>
</dbReference>
<evidence type="ECO:0000256" key="4">
    <source>
        <dbReference type="PIRSR" id="PIRSR620019-1"/>
    </source>
</evidence>
<dbReference type="Proteomes" id="UP000198749">
    <property type="component" value="Unassembled WGS sequence"/>
</dbReference>
<feature type="binding site" evidence="5">
    <location>
        <position position="66"/>
    </location>
    <ligand>
        <name>substrate</name>
    </ligand>
</feature>
<dbReference type="PANTHER" id="PTHR43300:SF7">
    <property type="entry name" value="UDP-N-ACETYLBACILLOSAMINE N-ACETYLTRANSFERASE"/>
    <property type="match status" value="1"/>
</dbReference>
<evidence type="ECO:0000259" key="6">
    <source>
        <dbReference type="Pfam" id="PF17836"/>
    </source>
</evidence>